<protein>
    <submittedName>
        <fullName evidence="2">Uncharacterized protein</fullName>
    </submittedName>
</protein>
<dbReference type="Proteomes" id="UP000255231">
    <property type="component" value="Unassembled WGS sequence"/>
</dbReference>
<name>A0A381F7I6_9FLAO</name>
<dbReference type="RefSeq" id="WP_076557437.1">
    <property type="nucleotide sequence ID" value="NZ_CP033929.1"/>
</dbReference>
<keyword evidence="3" id="KW-1185">Reference proteome</keyword>
<proteinExistence type="predicted"/>
<evidence type="ECO:0000313" key="4">
    <source>
        <dbReference type="Proteomes" id="UP000255231"/>
    </source>
</evidence>
<reference evidence="2 4" key="2">
    <citation type="submission" date="2018-06" db="EMBL/GenBank/DDBJ databases">
        <authorList>
            <consortium name="Pathogen Informatics"/>
            <person name="Doyle S."/>
        </authorList>
    </citation>
    <scope>NUCLEOTIDE SEQUENCE [LARGE SCALE GENOMIC DNA]</scope>
    <source>
        <strain evidence="2 4">NCTC13560</strain>
    </source>
</reference>
<evidence type="ECO:0000313" key="1">
    <source>
        <dbReference type="EMBL" id="SIP88029.1"/>
    </source>
</evidence>
<dbReference type="Proteomes" id="UP000185725">
    <property type="component" value="Unassembled WGS sequence"/>
</dbReference>
<dbReference type="EMBL" id="FTMF01000001">
    <property type="protein sequence ID" value="SIP88029.1"/>
    <property type="molecule type" value="Genomic_DNA"/>
</dbReference>
<gene>
    <name evidence="2" type="ORF">NCTC13560_01284</name>
    <name evidence="1" type="ORF">SAMN05421682_101155</name>
</gene>
<dbReference type="OrthoDB" id="1264668at2"/>
<accession>A0A381F7I6</accession>
<reference evidence="1 3" key="1">
    <citation type="submission" date="2017-01" db="EMBL/GenBank/DDBJ databases">
        <authorList>
            <person name="Varghese N."/>
            <person name="Submissions S."/>
        </authorList>
    </citation>
    <scope>NUCLEOTIDE SEQUENCE [LARGE SCALE GENOMIC DNA]</scope>
    <source>
        <strain evidence="1 3">ATCC 27950</strain>
    </source>
</reference>
<evidence type="ECO:0000313" key="2">
    <source>
        <dbReference type="EMBL" id="SUX42463.1"/>
    </source>
</evidence>
<dbReference type="GeneID" id="303672732"/>
<dbReference type="KEGG" id="cil:EG358_03390"/>
<evidence type="ECO:0000313" key="3">
    <source>
        <dbReference type="Proteomes" id="UP000185725"/>
    </source>
</evidence>
<organism evidence="2 4">
    <name type="scientific">Chryseobacterium indoltheticum</name>
    <dbReference type="NCBI Taxonomy" id="254"/>
    <lineage>
        <taxon>Bacteria</taxon>
        <taxon>Pseudomonadati</taxon>
        <taxon>Bacteroidota</taxon>
        <taxon>Flavobacteriia</taxon>
        <taxon>Flavobacteriales</taxon>
        <taxon>Weeksellaceae</taxon>
        <taxon>Chryseobacterium group</taxon>
        <taxon>Chryseobacterium</taxon>
    </lineage>
</organism>
<sequence length="73" mass="7824">MKNMNSTKLSRKALKEIKGGNDLQPALICNCSGEALIMCPDGTISMTDYICAENGKCIANTGFCNNEPVLEPV</sequence>
<dbReference type="AlphaFoldDB" id="A0A381F7I6"/>
<dbReference type="EMBL" id="UFVS01000001">
    <property type="protein sequence ID" value="SUX42463.1"/>
    <property type="molecule type" value="Genomic_DNA"/>
</dbReference>